<evidence type="ECO:0000313" key="3">
    <source>
        <dbReference type="EMBL" id="ARZ69522.1"/>
    </source>
</evidence>
<dbReference type="OrthoDB" id="4333260at2"/>
<keyword evidence="2" id="KW-0472">Membrane</keyword>
<evidence type="ECO:0000256" key="2">
    <source>
        <dbReference type="SAM" id="Phobius"/>
    </source>
</evidence>
<dbReference type="AlphaFoldDB" id="A0A1Z2L5F7"/>
<sequence>MSQPWQQPQQPNPYGQQPPQQPYGQQPGPQQPYAQPQPQPYAQPQPPYGAPQAPYGAPGGFPPPPAPVRRGNPGLAVVLAIVAMLVGSGVYGAVLKATDGGQIGYMAVVTGALIGLALGKVGGRAPALPAVGAVLGAAGVYLGQVFGISLALSDAANIPLMDVLVDHFDVVNRAWKENLEPIDALFYFLGGAGAFQVTRKLAG</sequence>
<feature type="transmembrane region" description="Helical" evidence="2">
    <location>
        <begin position="100"/>
        <end position="118"/>
    </location>
</feature>
<dbReference type="RefSeq" id="WP_087927622.1">
    <property type="nucleotide sequence ID" value="NZ_CP021744.1"/>
</dbReference>
<keyword evidence="2" id="KW-1133">Transmembrane helix</keyword>
<proteinExistence type="predicted"/>
<feature type="region of interest" description="Disordered" evidence="1">
    <location>
        <begin position="1"/>
        <end position="67"/>
    </location>
</feature>
<keyword evidence="2" id="KW-0812">Transmembrane</keyword>
<evidence type="ECO:0000313" key="4">
    <source>
        <dbReference type="Proteomes" id="UP000195755"/>
    </source>
</evidence>
<feature type="compositionally biased region" description="Low complexity" evidence="1">
    <location>
        <begin position="1"/>
        <end position="34"/>
    </location>
</feature>
<evidence type="ECO:0000256" key="1">
    <source>
        <dbReference type="SAM" id="MobiDB-lite"/>
    </source>
</evidence>
<gene>
    <name evidence="3" type="ORF">SMD11_3907</name>
</gene>
<dbReference type="EMBL" id="CP021744">
    <property type="protein sequence ID" value="ARZ69522.1"/>
    <property type="molecule type" value="Genomic_DNA"/>
</dbReference>
<feature type="compositionally biased region" description="Pro residues" evidence="1">
    <location>
        <begin position="35"/>
        <end position="49"/>
    </location>
</feature>
<feature type="transmembrane region" description="Helical" evidence="2">
    <location>
        <begin position="75"/>
        <end position="94"/>
    </location>
</feature>
<dbReference type="SUPFAM" id="SSF81995">
    <property type="entry name" value="beta-sandwich domain of Sec23/24"/>
    <property type="match status" value="1"/>
</dbReference>
<dbReference type="KEGG" id="salj:SMD11_3907"/>
<name>A0A1Z2L5F7_9ACTN</name>
<accession>A0A1Z2L5F7</accession>
<feature type="transmembrane region" description="Helical" evidence="2">
    <location>
        <begin position="130"/>
        <end position="152"/>
    </location>
</feature>
<reference evidence="3 4" key="1">
    <citation type="submission" date="2017-06" db="EMBL/GenBank/DDBJ databases">
        <title>Streptomyces albireticuli Genome sequencing and assembly.</title>
        <authorList>
            <person name="Wang Y."/>
            <person name="Du B."/>
            <person name="Ding Y."/>
            <person name="Liu H."/>
            <person name="Hou Q."/>
            <person name="Liu K."/>
            <person name="Yao L."/>
            <person name="Wang C."/>
        </authorList>
    </citation>
    <scope>NUCLEOTIDE SEQUENCE [LARGE SCALE GENOMIC DNA]</scope>
    <source>
        <strain evidence="3 4">MDJK11</strain>
    </source>
</reference>
<dbReference type="Proteomes" id="UP000195755">
    <property type="component" value="Chromosome"/>
</dbReference>
<protein>
    <submittedName>
        <fullName evidence="3">Uncharacterized protein</fullName>
    </submittedName>
</protein>
<organism evidence="3 4">
    <name type="scientific">Streptomyces albireticuli</name>
    <dbReference type="NCBI Taxonomy" id="1940"/>
    <lineage>
        <taxon>Bacteria</taxon>
        <taxon>Bacillati</taxon>
        <taxon>Actinomycetota</taxon>
        <taxon>Actinomycetes</taxon>
        <taxon>Kitasatosporales</taxon>
        <taxon>Streptomycetaceae</taxon>
        <taxon>Streptomyces</taxon>
    </lineage>
</organism>